<evidence type="ECO:0000313" key="3">
    <source>
        <dbReference type="EMBL" id="MFL9925743.1"/>
    </source>
</evidence>
<dbReference type="Proteomes" id="UP001629246">
    <property type="component" value="Unassembled WGS sequence"/>
</dbReference>
<accession>A0ABW9AA08</accession>
<gene>
    <name evidence="3" type="ORF">PQR62_15790</name>
</gene>
<feature type="transmembrane region" description="Helical" evidence="2">
    <location>
        <begin position="103"/>
        <end position="124"/>
    </location>
</feature>
<feature type="transmembrane region" description="Helical" evidence="2">
    <location>
        <begin position="131"/>
        <end position="150"/>
    </location>
</feature>
<comment type="caution">
    <text evidence="3">The sequence shown here is derived from an EMBL/GenBank/DDBJ whole genome shotgun (WGS) entry which is preliminary data.</text>
</comment>
<organism evidence="3 4">
    <name type="scientific">Herbaspirillum lusitanum</name>
    <dbReference type="NCBI Taxonomy" id="213312"/>
    <lineage>
        <taxon>Bacteria</taxon>
        <taxon>Pseudomonadati</taxon>
        <taxon>Pseudomonadota</taxon>
        <taxon>Betaproteobacteria</taxon>
        <taxon>Burkholderiales</taxon>
        <taxon>Oxalobacteraceae</taxon>
        <taxon>Herbaspirillum</taxon>
    </lineage>
</organism>
<dbReference type="EMBL" id="JAQQFM010000006">
    <property type="protein sequence ID" value="MFL9925743.1"/>
    <property type="molecule type" value="Genomic_DNA"/>
</dbReference>
<feature type="region of interest" description="Disordered" evidence="1">
    <location>
        <begin position="218"/>
        <end position="258"/>
    </location>
</feature>
<keyword evidence="2" id="KW-0472">Membrane</keyword>
<protein>
    <submittedName>
        <fullName evidence="3">MFS transporter</fullName>
    </submittedName>
</protein>
<evidence type="ECO:0000313" key="4">
    <source>
        <dbReference type="Proteomes" id="UP001629246"/>
    </source>
</evidence>
<feature type="transmembrane region" description="Helical" evidence="2">
    <location>
        <begin position="20"/>
        <end position="37"/>
    </location>
</feature>
<keyword evidence="2" id="KW-0812">Transmembrane</keyword>
<keyword evidence="4" id="KW-1185">Reference proteome</keyword>
<feature type="transmembrane region" description="Helical" evidence="2">
    <location>
        <begin position="156"/>
        <end position="178"/>
    </location>
</feature>
<feature type="transmembrane region" description="Helical" evidence="2">
    <location>
        <begin position="78"/>
        <end position="97"/>
    </location>
</feature>
<evidence type="ECO:0000256" key="1">
    <source>
        <dbReference type="SAM" id="MobiDB-lite"/>
    </source>
</evidence>
<keyword evidence="2" id="KW-1133">Transmembrane helix</keyword>
<reference evidence="3 4" key="1">
    <citation type="journal article" date="2024" name="Chem. Sci.">
        <title>Discovery of megapolipeptins by genome mining of a Burkholderiales bacteria collection.</title>
        <authorList>
            <person name="Paulo B.S."/>
            <person name="Recchia M.J.J."/>
            <person name="Lee S."/>
            <person name="Fergusson C.H."/>
            <person name="Romanowski S.B."/>
            <person name="Hernandez A."/>
            <person name="Krull N."/>
            <person name="Liu D.Y."/>
            <person name="Cavanagh H."/>
            <person name="Bos A."/>
            <person name="Gray C.A."/>
            <person name="Murphy B.T."/>
            <person name="Linington R.G."/>
            <person name="Eustaquio A.S."/>
        </authorList>
    </citation>
    <scope>NUCLEOTIDE SEQUENCE [LARGE SCALE GENOMIC DNA]</scope>
    <source>
        <strain evidence="3 4">RL21-008-BIB-A</strain>
    </source>
</reference>
<sequence length="503" mass="54923">MIRLVLLLLGTDFIRRHWHVLGFAGLIWGTIGVSLMIDALDGVLVFPLTLFGYLLLLESLATLLVASSGIGAQKTLRYAKGGIFLLIAVLIIVPHHASSMVLAMLFGTAFTIGGGLQITSALVVRFPRWRMAVAGGGVQIVLAIIFFQPYPTHYKGTVPFCMALGLIFGGWNMIWLGLRSRMLPERASIAALENRNVQAELPLDAGLYRGHEAMGPALKSGKGGAGPASVSASSLSSESQSEPMPESRADPTQPPPMTVHVWTPAGSAKGQARNRPLINRYIAAVDTNGVISTGHAALEVAPDSANALYISLYPAEEIDRSPDQFARLLRATADNNVGGRFLTDYRSEAAAWCESTEKIVFREYDRTRLDAFWSQYRQQAIYNLTYRNCSSTVAHAMESALEGVIGARTSHWLSVLRIMLTPEIWVASQIRKRAITMAWTPGLVLDYARALRAVVHPRPLSWAASLQLALRQSRRLRGGWRRVASESATVDANADVRGEPPQR</sequence>
<name>A0ABW9AA08_9BURK</name>
<feature type="compositionally biased region" description="Low complexity" evidence="1">
    <location>
        <begin position="227"/>
        <end position="246"/>
    </location>
</feature>
<dbReference type="RefSeq" id="WP_408158931.1">
    <property type="nucleotide sequence ID" value="NZ_JAQQFM010000006.1"/>
</dbReference>
<feature type="transmembrane region" description="Helical" evidence="2">
    <location>
        <begin position="43"/>
        <end position="66"/>
    </location>
</feature>
<proteinExistence type="predicted"/>
<evidence type="ECO:0000256" key="2">
    <source>
        <dbReference type="SAM" id="Phobius"/>
    </source>
</evidence>